<evidence type="ECO:0000313" key="11">
    <source>
        <dbReference type="EMBL" id="GKT14058.1"/>
    </source>
</evidence>
<name>A0ABQ5JRS3_9EUKA</name>
<dbReference type="PANTHER" id="PTHR13232">
    <property type="entry name" value="NAD(P)H-HYDRATE EPIMERASE"/>
    <property type="match status" value="1"/>
</dbReference>
<dbReference type="InterPro" id="IPR036652">
    <property type="entry name" value="YjeF_N_dom_sf"/>
</dbReference>
<keyword evidence="6" id="KW-0521">NADP</keyword>
<comment type="catalytic activity">
    <reaction evidence="1">
        <text>(6R)-NADHX = (6S)-NADHX</text>
        <dbReference type="Rhea" id="RHEA:32215"/>
        <dbReference type="ChEBI" id="CHEBI:64074"/>
        <dbReference type="ChEBI" id="CHEBI:64075"/>
        <dbReference type="EC" id="5.1.99.6"/>
    </reaction>
</comment>
<keyword evidence="5" id="KW-0547">Nucleotide-binding</keyword>
<evidence type="ECO:0000256" key="6">
    <source>
        <dbReference type="ARBA" id="ARBA00022857"/>
    </source>
</evidence>
<dbReference type="EMBL" id="BQXS01011562">
    <property type="protein sequence ID" value="GKT14058.1"/>
    <property type="molecule type" value="Genomic_DNA"/>
</dbReference>
<dbReference type="PANTHER" id="PTHR13232:SF10">
    <property type="entry name" value="NAD(P)H-HYDRATE EPIMERASE"/>
    <property type="match status" value="1"/>
</dbReference>
<comment type="catalytic activity">
    <reaction evidence="2">
        <text>(6R)-NADPHX = (6S)-NADPHX</text>
        <dbReference type="Rhea" id="RHEA:32227"/>
        <dbReference type="ChEBI" id="CHEBI:64076"/>
        <dbReference type="ChEBI" id="CHEBI:64077"/>
        <dbReference type="EC" id="5.1.99.6"/>
    </reaction>
</comment>
<evidence type="ECO:0000256" key="2">
    <source>
        <dbReference type="ARBA" id="ARBA00000909"/>
    </source>
</evidence>
<dbReference type="SUPFAM" id="SSF64153">
    <property type="entry name" value="YjeF N-terminal domain-like"/>
    <property type="match status" value="1"/>
</dbReference>
<evidence type="ECO:0000256" key="9">
    <source>
        <dbReference type="ARBA" id="ARBA00023235"/>
    </source>
</evidence>
<evidence type="ECO:0000259" key="10">
    <source>
        <dbReference type="PROSITE" id="PS51385"/>
    </source>
</evidence>
<reference evidence="11" key="1">
    <citation type="submission" date="2022-03" db="EMBL/GenBank/DDBJ databases">
        <title>Draft genome sequence of Aduncisulcus paluster, a free-living microaerophilic Fornicata.</title>
        <authorList>
            <person name="Yuyama I."/>
            <person name="Kume K."/>
            <person name="Tamura T."/>
            <person name="Inagaki Y."/>
            <person name="Hashimoto T."/>
        </authorList>
    </citation>
    <scope>NUCLEOTIDE SEQUENCE</scope>
    <source>
        <strain evidence="11">NY0171</strain>
    </source>
</reference>
<evidence type="ECO:0000256" key="5">
    <source>
        <dbReference type="ARBA" id="ARBA00022741"/>
    </source>
</evidence>
<comment type="caution">
    <text evidence="11">The sequence shown here is derived from an EMBL/GenBank/DDBJ whole genome shotgun (WGS) entry which is preliminary data.</text>
</comment>
<dbReference type="Pfam" id="PF03853">
    <property type="entry name" value="YjeF_N"/>
    <property type="match status" value="1"/>
</dbReference>
<dbReference type="NCBIfam" id="TIGR00197">
    <property type="entry name" value="yjeF_nterm"/>
    <property type="match status" value="1"/>
</dbReference>
<keyword evidence="4" id="KW-0479">Metal-binding</keyword>
<keyword evidence="8" id="KW-0520">NAD</keyword>
<accession>A0ABQ5JRS3</accession>
<dbReference type="InterPro" id="IPR004443">
    <property type="entry name" value="YjeF_N_dom"/>
</dbReference>
<dbReference type="EC" id="5.1.99.6" evidence="3"/>
<dbReference type="Gene3D" id="3.40.50.10260">
    <property type="entry name" value="YjeF N-terminal domain"/>
    <property type="match status" value="1"/>
</dbReference>
<feature type="domain" description="YjeF N-terminal" evidence="10">
    <location>
        <begin position="9"/>
        <end position="238"/>
    </location>
</feature>
<evidence type="ECO:0000256" key="7">
    <source>
        <dbReference type="ARBA" id="ARBA00022958"/>
    </source>
</evidence>
<evidence type="ECO:0000256" key="3">
    <source>
        <dbReference type="ARBA" id="ARBA00012228"/>
    </source>
</evidence>
<evidence type="ECO:0000313" key="12">
    <source>
        <dbReference type="Proteomes" id="UP001057375"/>
    </source>
</evidence>
<keyword evidence="7" id="KW-0630">Potassium</keyword>
<dbReference type="Proteomes" id="UP001057375">
    <property type="component" value="Unassembled WGS sequence"/>
</dbReference>
<protein>
    <recommendedName>
        <fullName evidence="3">NAD(P)H-hydrate epimerase</fullName>
        <ecNumber evidence="3">5.1.99.6</ecNumber>
    </recommendedName>
</protein>
<evidence type="ECO:0000256" key="8">
    <source>
        <dbReference type="ARBA" id="ARBA00023027"/>
    </source>
</evidence>
<evidence type="ECO:0000256" key="1">
    <source>
        <dbReference type="ARBA" id="ARBA00000013"/>
    </source>
</evidence>
<gene>
    <name evidence="11" type="ORF">ADUPG1_010399</name>
</gene>
<organism evidence="11 12">
    <name type="scientific">Aduncisulcus paluster</name>
    <dbReference type="NCBI Taxonomy" id="2918883"/>
    <lineage>
        <taxon>Eukaryota</taxon>
        <taxon>Metamonada</taxon>
        <taxon>Carpediemonas-like organisms</taxon>
        <taxon>Aduncisulcus</taxon>
    </lineage>
</organism>
<evidence type="ECO:0000256" key="4">
    <source>
        <dbReference type="ARBA" id="ARBA00022723"/>
    </source>
</evidence>
<keyword evidence="9" id="KW-0413">Isomerase</keyword>
<dbReference type="PROSITE" id="PS51385">
    <property type="entry name" value="YJEF_N"/>
    <property type="match status" value="1"/>
</dbReference>
<sequence length="244" mass="26221">MRYLSGKEAYDLDQQLFSTFQYSVVQLVELAGLSVALCINDVLARIGGDKTALVLCGPGNNGADGIVAARHLALHGWEVDLCITKKSSKSDIADSLIAQAVSCGAHLVDLDSLVFGDSISKEGSSLSYNIIVDSIFGFSFDSSRPLRAPFDLCLPGLAKASKSSHVVCVDIPSGWNVSSEKQDPDKELIVPSTLISLTTPKTCALGLPKSTFHYVSGRFIPIELIKRLEIDIPYEGADLFVKIQ</sequence>
<proteinExistence type="predicted"/>
<dbReference type="InterPro" id="IPR032976">
    <property type="entry name" value="YJEFN_prot_NAXE-like"/>
</dbReference>
<keyword evidence="12" id="KW-1185">Reference proteome</keyword>